<evidence type="ECO:0000256" key="1">
    <source>
        <dbReference type="ARBA" id="ARBA00004651"/>
    </source>
</evidence>
<evidence type="ECO:0000256" key="5">
    <source>
        <dbReference type="ARBA" id="ARBA00023136"/>
    </source>
</evidence>
<gene>
    <name evidence="9" type="ORF">SAMN04515673_101262</name>
</gene>
<feature type="transmembrane region" description="Helical" evidence="6">
    <location>
        <begin position="343"/>
        <end position="360"/>
    </location>
</feature>
<dbReference type="Proteomes" id="UP000199302">
    <property type="component" value="Unassembled WGS sequence"/>
</dbReference>
<dbReference type="OrthoDB" id="9790149at2"/>
<keyword evidence="4 6" id="KW-1133">Transmembrane helix</keyword>
<feature type="transmembrane region" description="Helical" evidence="6">
    <location>
        <begin position="42"/>
        <end position="59"/>
    </location>
</feature>
<dbReference type="InterPro" id="IPR025405">
    <property type="entry name" value="DUF4131"/>
</dbReference>
<comment type="subcellular location">
    <subcellularLocation>
        <location evidence="1">Cell membrane</location>
        <topology evidence="1">Multi-pass membrane protein</topology>
    </subcellularLocation>
</comment>
<dbReference type="AlphaFoldDB" id="A0A1I6CRX3"/>
<feature type="domain" description="ComEC/Rec2-related protein" evidence="7">
    <location>
        <begin position="239"/>
        <end position="513"/>
    </location>
</feature>
<dbReference type="Pfam" id="PF13567">
    <property type="entry name" value="DUF4131"/>
    <property type="match status" value="1"/>
</dbReference>
<evidence type="ECO:0000313" key="10">
    <source>
        <dbReference type="Proteomes" id="UP000199302"/>
    </source>
</evidence>
<feature type="transmembrane region" description="Helical" evidence="6">
    <location>
        <begin position="429"/>
        <end position="454"/>
    </location>
</feature>
<dbReference type="InterPro" id="IPR004477">
    <property type="entry name" value="ComEC_N"/>
</dbReference>
<protein>
    <submittedName>
        <fullName evidence="9">Competence protein ComEC</fullName>
    </submittedName>
</protein>
<dbReference type="GO" id="GO:0005886">
    <property type="term" value="C:plasma membrane"/>
    <property type="evidence" value="ECO:0007669"/>
    <property type="project" value="UniProtKB-SubCell"/>
</dbReference>
<keyword evidence="10" id="KW-1185">Reference proteome</keyword>
<keyword evidence="2" id="KW-1003">Cell membrane</keyword>
<evidence type="ECO:0000256" key="3">
    <source>
        <dbReference type="ARBA" id="ARBA00022692"/>
    </source>
</evidence>
<feature type="domain" description="DUF4131" evidence="8">
    <location>
        <begin position="45"/>
        <end position="194"/>
    </location>
</feature>
<dbReference type="EMBL" id="FOYI01000001">
    <property type="protein sequence ID" value="SFQ95909.1"/>
    <property type="molecule type" value="Genomic_DNA"/>
</dbReference>
<dbReference type="Pfam" id="PF03772">
    <property type="entry name" value="Competence"/>
    <property type="match status" value="1"/>
</dbReference>
<sequence length="679" mass="71415">MPIAGGIRPLLLRQRGHLFPWVPVCLALGIGLYFSLKSEPDVALLWAAGVLAAALILAAPRLLGLYAPLAIGAGLVLAGLALGGLRAHSVAEPVLGFRYYGPIEGRIVGIDRSASDALRLTLDQVVLRRMDPARIPARVRISLHGEQGFVDPVPGLRIIATGHLSGPNGPAEPGGFDFRRHAWFQELGAVGYTRVPVLTLEPPARGAADLWVFRLRMALARYVRAALPGETGAVAAAITTGDRSEIGQQTLEHLRQSNLAHLLAISGLHMGLLAGFVFGALRLILATIPRIALNWPVKKCAAVGALLAATIYLALSGGSLATQRAYVMVAVALVAMLVGRRALSLRAVAIAAIIVLVLRPESLLSPGFQMSFAATTALIAVFAELRSAPRLGPKWLRAIGTLMMSSAVAGLATAPFGAAHFNQTSHYGLIANLVSVPVMGILIMPMAVLALFLWPLGLDPLAFAAMKLGLDWILRVAETVSGLPGAVGQIVAPAGYALPVLSVGVLFVILWQGRARWIGVAPVLAVLALWGHPGRPPVLVAETGALVGVLGPEGRVLSREKGSGFIAGIWLENDGDGSEQATAAARAIPELAQGFTIRHVHAKREVAALTRCDVDVLVLTHPAPEALNPQDCLILDPPRLSRLGAVALYPDEAGVRIITAAERSGARLWNTPASKRRGS</sequence>
<feature type="transmembrane region" description="Helical" evidence="6">
    <location>
        <begin position="297"/>
        <end position="315"/>
    </location>
</feature>
<dbReference type="PANTHER" id="PTHR30619:SF1">
    <property type="entry name" value="RECOMBINATION PROTEIN 2"/>
    <property type="match status" value="1"/>
</dbReference>
<feature type="transmembrane region" description="Helical" evidence="6">
    <location>
        <begin position="18"/>
        <end position="36"/>
    </location>
</feature>
<dbReference type="InterPro" id="IPR052159">
    <property type="entry name" value="Competence_DNA_uptake"/>
</dbReference>
<feature type="transmembrane region" description="Helical" evidence="6">
    <location>
        <begin position="490"/>
        <end position="511"/>
    </location>
</feature>
<evidence type="ECO:0000256" key="6">
    <source>
        <dbReference type="SAM" id="Phobius"/>
    </source>
</evidence>
<reference evidence="9 10" key="1">
    <citation type="submission" date="2016-10" db="EMBL/GenBank/DDBJ databases">
        <authorList>
            <person name="de Groot N.N."/>
        </authorList>
    </citation>
    <scope>NUCLEOTIDE SEQUENCE [LARGE SCALE GENOMIC DNA]</scope>
    <source>
        <strain evidence="10">KMM 9023,NRIC 0796,JCM 17311,KCTC 23692</strain>
    </source>
</reference>
<keyword evidence="3 6" id="KW-0812">Transmembrane</keyword>
<feature type="transmembrane region" description="Helical" evidence="6">
    <location>
        <begin position="66"/>
        <end position="85"/>
    </location>
</feature>
<name>A0A1I6CRX3_9RHOB</name>
<evidence type="ECO:0000256" key="2">
    <source>
        <dbReference type="ARBA" id="ARBA00022475"/>
    </source>
</evidence>
<dbReference type="NCBIfam" id="TIGR00360">
    <property type="entry name" value="ComEC_N-term"/>
    <property type="match status" value="1"/>
</dbReference>
<dbReference type="RefSeq" id="WP_092075819.1">
    <property type="nucleotide sequence ID" value="NZ_FOYI01000001.1"/>
</dbReference>
<evidence type="ECO:0000259" key="7">
    <source>
        <dbReference type="Pfam" id="PF03772"/>
    </source>
</evidence>
<dbReference type="STRING" id="871652.SAMN04515673_101262"/>
<proteinExistence type="predicted"/>
<feature type="transmembrane region" description="Helical" evidence="6">
    <location>
        <begin position="395"/>
        <end position="417"/>
    </location>
</feature>
<evidence type="ECO:0000256" key="4">
    <source>
        <dbReference type="ARBA" id="ARBA00022989"/>
    </source>
</evidence>
<evidence type="ECO:0000259" key="8">
    <source>
        <dbReference type="Pfam" id="PF13567"/>
    </source>
</evidence>
<feature type="transmembrane region" description="Helical" evidence="6">
    <location>
        <begin position="259"/>
        <end position="285"/>
    </location>
</feature>
<accession>A0A1I6CRX3</accession>
<keyword evidence="5 6" id="KW-0472">Membrane</keyword>
<evidence type="ECO:0000313" key="9">
    <source>
        <dbReference type="EMBL" id="SFQ95909.1"/>
    </source>
</evidence>
<dbReference type="PANTHER" id="PTHR30619">
    <property type="entry name" value="DNA INTERNALIZATION/COMPETENCE PROTEIN COMEC/REC2"/>
    <property type="match status" value="1"/>
</dbReference>
<organism evidence="9 10">
    <name type="scientific">Poseidonocella sedimentorum</name>
    <dbReference type="NCBI Taxonomy" id="871652"/>
    <lineage>
        <taxon>Bacteria</taxon>
        <taxon>Pseudomonadati</taxon>
        <taxon>Pseudomonadota</taxon>
        <taxon>Alphaproteobacteria</taxon>
        <taxon>Rhodobacterales</taxon>
        <taxon>Roseobacteraceae</taxon>
        <taxon>Poseidonocella</taxon>
    </lineage>
</organism>